<evidence type="ECO:0000256" key="4">
    <source>
        <dbReference type="ARBA" id="ARBA00010883"/>
    </source>
</evidence>
<dbReference type="GO" id="GO:0030904">
    <property type="term" value="C:retromer complex"/>
    <property type="evidence" value="ECO:0007669"/>
    <property type="project" value="UniProtKB-ARBA"/>
</dbReference>
<dbReference type="PANTHER" id="PTHR10555:SF170">
    <property type="entry name" value="FI18122P1"/>
    <property type="match status" value="1"/>
</dbReference>
<evidence type="ECO:0000256" key="2">
    <source>
        <dbReference type="ARBA" id="ARBA00004496"/>
    </source>
</evidence>
<dbReference type="GO" id="GO:0042147">
    <property type="term" value="P:retrograde transport, endosome to Golgi"/>
    <property type="evidence" value="ECO:0007669"/>
    <property type="project" value="TreeGrafter"/>
</dbReference>
<evidence type="ECO:0000256" key="11">
    <source>
        <dbReference type="SAM" id="Coils"/>
    </source>
</evidence>
<reference evidence="14" key="2">
    <citation type="submission" date="2021-01" db="EMBL/GenBank/DDBJ databases">
        <authorList>
            <person name="Schikora-Tamarit M.A."/>
        </authorList>
    </citation>
    <scope>NUCLEOTIDE SEQUENCE</scope>
    <source>
        <strain evidence="14">CBS6341</strain>
    </source>
</reference>
<comment type="subcellular location">
    <subcellularLocation>
        <location evidence="2">Cytoplasm</location>
    </subcellularLocation>
    <subcellularLocation>
        <location evidence="3">Golgi apparatus</location>
    </subcellularLocation>
    <subcellularLocation>
        <location evidence="1">Membrane</location>
        <topology evidence="1">Peripheral membrane protein</topology>
        <orientation evidence="1">Cytoplasmic side</orientation>
    </subcellularLocation>
</comment>
<keyword evidence="8" id="KW-0653">Protein transport</keyword>
<evidence type="ECO:0000256" key="6">
    <source>
        <dbReference type="ARBA" id="ARBA00022490"/>
    </source>
</evidence>
<gene>
    <name evidence="14" type="ORF">WICMUC_004641</name>
</gene>
<evidence type="ECO:0000256" key="10">
    <source>
        <dbReference type="ARBA" id="ARBA00023136"/>
    </source>
</evidence>
<dbReference type="Pfam" id="PF00787">
    <property type="entry name" value="PX"/>
    <property type="match status" value="1"/>
</dbReference>
<dbReference type="GO" id="GO:0005829">
    <property type="term" value="C:cytosol"/>
    <property type="evidence" value="ECO:0007669"/>
    <property type="project" value="GOC"/>
</dbReference>
<dbReference type="GO" id="GO:0005794">
    <property type="term" value="C:Golgi apparatus"/>
    <property type="evidence" value="ECO:0007669"/>
    <property type="project" value="UniProtKB-SubCell"/>
</dbReference>
<evidence type="ECO:0000256" key="8">
    <source>
        <dbReference type="ARBA" id="ARBA00022927"/>
    </source>
</evidence>
<feature type="coiled-coil region" evidence="11">
    <location>
        <begin position="580"/>
        <end position="607"/>
    </location>
</feature>
<proteinExistence type="inferred from homology"/>
<keyword evidence="5" id="KW-0813">Transport</keyword>
<accession>A0A9P8PG38</accession>
<dbReference type="Proteomes" id="UP000769528">
    <property type="component" value="Unassembled WGS sequence"/>
</dbReference>
<dbReference type="OrthoDB" id="271164at2759"/>
<sequence length="666" mass="76767">MSDDYLQNSHWDDAISSNPDNFTSSNPFADNDNTVANELSTTLANTDIIGEQNDNIDEIHSINNDEDEVQKENSKDDLDKQEINDKSDNEESEESKPDEHAELLSNLTKDADKPFISDSFQSPQKGDSLFNDKPSKSIDIQIEEEEKNNDDDITTKTAATLSPTKLRRTNVYKAPRFRRNQIKPANLSESVDILSQTQSNNQNHDNDENNNQNDNDPLGPLGQSIKDTSEPTNQAEELLKQLDEPLFKINRTQLTPIKDLPQITRKPEEPSKPKIKLDISVGDPIKVGDITGSHIVYSVRTKTDSDLFKAQEIIVSRRYTDFRWLYRQLQTANPGRIIPPPPDKQAVGRFNEDFIENRRLALEKMLVKISDNINLQTDQDFIMFLQSERFTSEARERQKALVTNSIFSEHESDSSIENTSNSNNGGFLSSLGGAFSFQPKIVEPEDYFKDKKLYFESLDYQLKTFFKNLDIIINQRTDLATVTEEFSNIIMTLADLEVSKTTTQLFQDFSNIQLKIKDLLNRLSLQDMLTLGSTLDEYQRIISSIKTIFQQRDKVLLQLSNSDSELKKKKSTFEKYNKYNKSQTEKLDILQNELNTIEKKHSTIEERFENISKTIKEELDIFELEKIQDFRNTIEIYLESTIESQKEIVELWETFYDTNFPQNENV</sequence>
<dbReference type="GO" id="GO:0045053">
    <property type="term" value="P:protein retention in Golgi apparatus"/>
    <property type="evidence" value="ECO:0007669"/>
    <property type="project" value="TreeGrafter"/>
</dbReference>
<evidence type="ECO:0000256" key="1">
    <source>
        <dbReference type="ARBA" id="ARBA00004287"/>
    </source>
</evidence>
<comment type="similarity">
    <text evidence="4">Belongs to the sorting nexin family.</text>
</comment>
<dbReference type="GO" id="GO:0005768">
    <property type="term" value="C:endosome"/>
    <property type="evidence" value="ECO:0007669"/>
    <property type="project" value="TreeGrafter"/>
</dbReference>
<protein>
    <recommendedName>
        <fullName evidence="13">PX domain-containing protein</fullName>
    </recommendedName>
</protein>
<feature type="region of interest" description="Disordered" evidence="12">
    <location>
        <begin position="1"/>
        <end position="33"/>
    </location>
</feature>
<keyword evidence="15" id="KW-1185">Reference proteome</keyword>
<dbReference type="InterPro" id="IPR001683">
    <property type="entry name" value="PX_dom"/>
</dbReference>
<feature type="region of interest" description="Disordered" evidence="12">
    <location>
        <begin position="198"/>
        <end position="233"/>
    </location>
</feature>
<feature type="domain" description="PX" evidence="13">
    <location>
        <begin position="275"/>
        <end position="392"/>
    </location>
</feature>
<evidence type="ECO:0000256" key="5">
    <source>
        <dbReference type="ARBA" id="ARBA00022448"/>
    </source>
</evidence>
<dbReference type="Gene3D" id="1.20.1270.60">
    <property type="entry name" value="Arfaptin homology (AH) domain/BAR domain"/>
    <property type="match status" value="1"/>
</dbReference>
<comment type="caution">
    <text evidence="14">The sequence shown here is derived from an EMBL/GenBank/DDBJ whole genome shotgun (WGS) entry which is preliminary data.</text>
</comment>
<dbReference type="PANTHER" id="PTHR10555">
    <property type="entry name" value="SORTING NEXIN"/>
    <property type="match status" value="1"/>
</dbReference>
<name>A0A9P8PG38_9ASCO</name>
<feature type="compositionally biased region" description="Basic and acidic residues" evidence="12">
    <location>
        <begin position="70"/>
        <end position="102"/>
    </location>
</feature>
<feature type="region of interest" description="Disordered" evidence="12">
    <location>
        <begin position="46"/>
        <end position="156"/>
    </location>
</feature>
<dbReference type="FunFam" id="1.20.1270.60:FF:000022">
    <property type="entry name" value="Sorting nexin 3 protein"/>
    <property type="match status" value="1"/>
</dbReference>
<feature type="compositionally biased region" description="Acidic residues" evidence="12">
    <location>
        <begin position="141"/>
        <end position="152"/>
    </location>
</feature>
<evidence type="ECO:0000313" key="14">
    <source>
        <dbReference type="EMBL" id="KAH3671417.1"/>
    </source>
</evidence>
<dbReference type="InterPro" id="IPR036871">
    <property type="entry name" value="PX_dom_sf"/>
</dbReference>
<evidence type="ECO:0000256" key="9">
    <source>
        <dbReference type="ARBA" id="ARBA00023034"/>
    </source>
</evidence>
<dbReference type="GO" id="GO:0015031">
    <property type="term" value="P:protein transport"/>
    <property type="evidence" value="ECO:0007669"/>
    <property type="project" value="UniProtKB-KW"/>
</dbReference>
<dbReference type="SUPFAM" id="SSF64268">
    <property type="entry name" value="PX domain"/>
    <property type="match status" value="1"/>
</dbReference>
<dbReference type="InterPro" id="IPR015404">
    <property type="entry name" value="Vps5_C"/>
</dbReference>
<dbReference type="SUPFAM" id="SSF103657">
    <property type="entry name" value="BAR/IMD domain-like"/>
    <property type="match status" value="1"/>
</dbReference>
<dbReference type="InterPro" id="IPR027267">
    <property type="entry name" value="AH/BAR_dom_sf"/>
</dbReference>
<keyword evidence="11" id="KW-0175">Coiled coil</keyword>
<dbReference type="Pfam" id="PF09325">
    <property type="entry name" value="Vps5"/>
    <property type="match status" value="1"/>
</dbReference>
<evidence type="ECO:0000256" key="3">
    <source>
        <dbReference type="ARBA" id="ARBA00004555"/>
    </source>
</evidence>
<reference evidence="14" key="1">
    <citation type="journal article" date="2021" name="Open Biol.">
        <title>Shared evolutionary footprints suggest mitochondrial oxidative damage underlies multiple complex I losses in fungi.</title>
        <authorList>
            <person name="Schikora-Tamarit M.A."/>
            <person name="Marcet-Houben M."/>
            <person name="Nosek J."/>
            <person name="Gabaldon T."/>
        </authorList>
    </citation>
    <scope>NUCLEOTIDE SEQUENCE</scope>
    <source>
        <strain evidence="14">CBS6341</strain>
    </source>
</reference>
<keyword evidence="9" id="KW-0333">Golgi apparatus</keyword>
<organism evidence="14 15">
    <name type="scientific">Wickerhamomyces mucosus</name>
    <dbReference type="NCBI Taxonomy" id="1378264"/>
    <lineage>
        <taxon>Eukaryota</taxon>
        <taxon>Fungi</taxon>
        <taxon>Dikarya</taxon>
        <taxon>Ascomycota</taxon>
        <taxon>Saccharomycotina</taxon>
        <taxon>Saccharomycetes</taxon>
        <taxon>Phaffomycetales</taxon>
        <taxon>Wickerhamomycetaceae</taxon>
        <taxon>Wickerhamomyces</taxon>
    </lineage>
</organism>
<dbReference type="AlphaFoldDB" id="A0A9P8PG38"/>
<evidence type="ECO:0000256" key="7">
    <source>
        <dbReference type="ARBA" id="ARBA00022553"/>
    </source>
</evidence>
<dbReference type="Gene3D" id="3.30.1520.10">
    <property type="entry name" value="Phox-like domain"/>
    <property type="match status" value="1"/>
</dbReference>
<keyword evidence="10" id="KW-0472">Membrane</keyword>
<dbReference type="PROSITE" id="PS50195">
    <property type="entry name" value="PX"/>
    <property type="match status" value="1"/>
</dbReference>
<dbReference type="SMART" id="SM00312">
    <property type="entry name" value="PX"/>
    <property type="match status" value="1"/>
</dbReference>
<dbReference type="EMBL" id="JAEUBF010001280">
    <property type="protein sequence ID" value="KAH3671417.1"/>
    <property type="molecule type" value="Genomic_DNA"/>
</dbReference>
<keyword evidence="6" id="KW-0963">Cytoplasm</keyword>
<evidence type="ECO:0000259" key="13">
    <source>
        <dbReference type="PROSITE" id="PS50195"/>
    </source>
</evidence>
<dbReference type="GO" id="GO:0032266">
    <property type="term" value="F:phosphatidylinositol-3-phosphate binding"/>
    <property type="evidence" value="ECO:0007669"/>
    <property type="project" value="UniProtKB-ARBA"/>
</dbReference>
<evidence type="ECO:0000256" key="12">
    <source>
        <dbReference type="SAM" id="MobiDB-lite"/>
    </source>
</evidence>
<dbReference type="FunFam" id="3.30.1520.10:FF:000013">
    <property type="entry name" value="Putative Sorting nexin 3"/>
    <property type="match status" value="1"/>
</dbReference>
<evidence type="ECO:0000313" key="15">
    <source>
        <dbReference type="Proteomes" id="UP000769528"/>
    </source>
</evidence>
<keyword evidence="7" id="KW-0597">Phosphoprotein</keyword>